<comment type="caution">
    <text evidence="3">The sequence shown here is derived from an EMBL/GenBank/DDBJ whole genome shotgun (WGS) entry which is preliminary data.</text>
</comment>
<reference evidence="3" key="1">
    <citation type="submission" date="2022-05" db="EMBL/GenBank/DDBJ databases">
        <title>Sphingomonas sp. strain RP10 Genome sequencing and assembly.</title>
        <authorList>
            <person name="Kim I."/>
        </authorList>
    </citation>
    <scope>NUCLEOTIDE SEQUENCE</scope>
    <source>
        <strain evidence="3">RP10</strain>
    </source>
</reference>
<dbReference type="Pfam" id="PF02517">
    <property type="entry name" value="Rce1-like"/>
    <property type="match status" value="1"/>
</dbReference>
<organism evidence="3 4">
    <name type="scientific">Sphingomonas liriopis</name>
    <dbReference type="NCBI Taxonomy" id="2949094"/>
    <lineage>
        <taxon>Bacteria</taxon>
        <taxon>Pseudomonadati</taxon>
        <taxon>Pseudomonadota</taxon>
        <taxon>Alphaproteobacteria</taxon>
        <taxon>Sphingomonadales</taxon>
        <taxon>Sphingomonadaceae</taxon>
        <taxon>Sphingomonas</taxon>
    </lineage>
</organism>
<keyword evidence="1" id="KW-1133">Transmembrane helix</keyword>
<evidence type="ECO:0000313" key="4">
    <source>
        <dbReference type="Proteomes" id="UP001139486"/>
    </source>
</evidence>
<keyword evidence="1" id="KW-0472">Membrane</keyword>
<dbReference type="EMBL" id="JAMLDY010000006">
    <property type="protein sequence ID" value="MCP3734506.1"/>
    <property type="molecule type" value="Genomic_DNA"/>
</dbReference>
<keyword evidence="1" id="KW-0812">Transmembrane</keyword>
<name>A0A9X2HNP6_9SPHN</name>
<gene>
    <name evidence="3" type="ORF">M9979_06405</name>
</gene>
<feature type="transmembrane region" description="Helical" evidence="1">
    <location>
        <begin position="41"/>
        <end position="64"/>
    </location>
</feature>
<feature type="transmembrane region" description="Helical" evidence="1">
    <location>
        <begin position="84"/>
        <end position="110"/>
    </location>
</feature>
<feature type="domain" description="CAAX prenyl protease 2/Lysostaphin resistance protein A-like" evidence="2">
    <location>
        <begin position="81"/>
        <end position="167"/>
    </location>
</feature>
<dbReference type="GO" id="GO:0004175">
    <property type="term" value="F:endopeptidase activity"/>
    <property type="evidence" value="ECO:0007669"/>
    <property type="project" value="UniProtKB-ARBA"/>
</dbReference>
<evidence type="ECO:0000259" key="2">
    <source>
        <dbReference type="Pfam" id="PF02517"/>
    </source>
</evidence>
<dbReference type="InterPro" id="IPR003675">
    <property type="entry name" value="Rce1/LyrA-like_dom"/>
</dbReference>
<dbReference type="Proteomes" id="UP001139486">
    <property type="component" value="Unassembled WGS sequence"/>
</dbReference>
<protein>
    <recommendedName>
        <fullName evidence="2">CAAX prenyl protease 2/Lysostaphin resistance protein A-like domain-containing protein</fullName>
    </recommendedName>
</protein>
<evidence type="ECO:0000313" key="3">
    <source>
        <dbReference type="EMBL" id="MCP3734506.1"/>
    </source>
</evidence>
<sequence length="183" mass="19842">MNRDRRLRSPDHASGDASLGWRAGRGPLAILPDLLFRDRQAWLAIVVGWLLTITGSTLLGFVLAHLAPAAPGPDLGDVSAPVKLVLVALFSPIVETLLMAAILAVLLRFVAGWQAVIASAAIWGVLHSLATPLWGAVIWWPFLIFSTLYVTWRPRGFWPAVVVVALVHILQNLFPALLIVTGH</sequence>
<evidence type="ECO:0000256" key="1">
    <source>
        <dbReference type="SAM" id="Phobius"/>
    </source>
</evidence>
<dbReference type="GO" id="GO:0080120">
    <property type="term" value="P:CAAX-box protein maturation"/>
    <property type="evidence" value="ECO:0007669"/>
    <property type="project" value="UniProtKB-ARBA"/>
</dbReference>
<proteinExistence type="predicted"/>
<keyword evidence="4" id="KW-1185">Reference proteome</keyword>
<feature type="transmembrane region" description="Helical" evidence="1">
    <location>
        <begin position="122"/>
        <end position="145"/>
    </location>
</feature>
<dbReference type="AlphaFoldDB" id="A0A9X2HNP6"/>
<accession>A0A9X2HNP6</accession>
<dbReference type="RefSeq" id="WP_254288505.1">
    <property type="nucleotide sequence ID" value="NZ_JAMLDY010000006.1"/>
</dbReference>
<feature type="transmembrane region" description="Helical" evidence="1">
    <location>
        <begin position="157"/>
        <end position="180"/>
    </location>
</feature>